<accession>A0AA43TZV6</accession>
<protein>
    <submittedName>
        <fullName evidence="1">Uncharacterized protein</fullName>
    </submittedName>
</protein>
<name>A0AA43TZV6_MYCAR</name>
<proteinExistence type="predicted"/>
<evidence type="ECO:0000313" key="1">
    <source>
        <dbReference type="EMBL" id="MDI3349795.1"/>
    </source>
</evidence>
<dbReference type="Proteomes" id="UP001162175">
    <property type="component" value="Unassembled WGS sequence"/>
</dbReference>
<dbReference type="EMBL" id="JAPFAR010000132">
    <property type="protein sequence ID" value="MDI3349795.1"/>
    <property type="molecule type" value="Genomic_DNA"/>
</dbReference>
<dbReference type="AlphaFoldDB" id="A0AA43TZV6"/>
<reference evidence="1" key="1">
    <citation type="submission" date="2022-11" db="EMBL/GenBank/DDBJ databases">
        <title>Draft genome of Mycoplasma arginini isolated from fly.</title>
        <authorList>
            <person name="Severgnini M."/>
            <person name="Gioia G."/>
            <person name="Cremonesi P."/>
            <person name="Moroni P."/>
            <person name="Addis M.F."/>
            <person name="Castiglioni B."/>
        </authorList>
    </citation>
    <scope>NUCLEOTIDE SEQUENCE</scope>
    <source>
        <strain evidence="1">QMP CG1-1632</strain>
    </source>
</reference>
<gene>
    <name evidence="1" type="ORF">DCBHLPFO_00795</name>
</gene>
<comment type="caution">
    <text evidence="1">The sequence shown here is derived from an EMBL/GenBank/DDBJ whole genome shotgun (WGS) entry which is preliminary data.</text>
</comment>
<sequence>MYTLYAEDSNLTTRTISNVVTHQCQEVPKIKVVRHNGIPYRIINLK</sequence>
<evidence type="ECO:0000313" key="2">
    <source>
        <dbReference type="Proteomes" id="UP001162175"/>
    </source>
</evidence>
<organism evidence="1 2">
    <name type="scientific">Mycoplasmopsis arginini</name>
    <name type="common">Mycoplasma arginini</name>
    <dbReference type="NCBI Taxonomy" id="2094"/>
    <lineage>
        <taxon>Bacteria</taxon>
        <taxon>Bacillati</taxon>
        <taxon>Mycoplasmatota</taxon>
        <taxon>Mycoplasmoidales</taxon>
        <taxon>Metamycoplasmataceae</taxon>
        <taxon>Mycoplasmopsis</taxon>
    </lineage>
</organism>